<dbReference type="FunFam" id="3.40.50.10490:FF:000016">
    <property type="entry name" value="Glucose-6-phosphate isomerase"/>
    <property type="match status" value="1"/>
</dbReference>
<dbReference type="OrthoDB" id="140919at2"/>
<dbReference type="FunFam" id="3.40.50.10490:FF:000020">
    <property type="entry name" value="Glucose-6-phosphate isomerase"/>
    <property type="match status" value="1"/>
</dbReference>
<proteinExistence type="inferred from homology"/>
<comment type="subcellular location">
    <subcellularLocation>
        <location evidence="9">Cytoplasm</location>
    </subcellularLocation>
</comment>
<evidence type="ECO:0000256" key="9">
    <source>
        <dbReference type="HAMAP-Rule" id="MF_00473"/>
    </source>
</evidence>
<comment type="catalytic activity">
    <reaction evidence="8 9 10">
        <text>alpha-D-glucose 6-phosphate = beta-D-fructose 6-phosphate</text>
        <dbReference type="Rhea" id="RHEA:11816"/>
        <dbReference type="ChEBI" id="CHEBI:57634"/>
        <dbReference type="ChEBI" id="CHEBI:58225"/>
        <dbReference type="EC" id="5.3.1.9"/>
    </reaction>
</comment>
<dbReference type="GO" id="GO:0006094">
    <property type="term" value="P:gluconeogenesis"/>
    <property type="evidence" value="ECO:0007669"/>
    <property type="project" value="UniProtKB-UniRule"/>
</dbReference>
<dbReference type="GO" id="GO:0004347">
    <property type="term" value="F:glucose-6-phosphate isomerase activity"/>
    <property type="evidence" value="ECO:0007669"/>
    <property type="project" value="UniProtKB-UniRule"/>
</dbReference>
<dbReference type="PROSITE" id="PS00174">
    <property type="entry name" value="P_GLUCOSE_ISOMERASE_2"/>
    <property type="match status" value="1"/>
</dbReference>
<accession>A0A3L7JL23</accession>
<protein>
    <recommendedName>
        <fullName evidence="9">Glucose-6-phosphate isomerase</fullName>
        <shortName evidence="9">GPI</shortName>
        <ecNumber evidence="9">5.3.1.9</ecNumber>
    </recommendedName>
    <alternativeName>
        <fullName evidence="9">Phosphoglucose isomerase</fullName>
        <shortName evidence="9">PGI</shortName>
    </alternativeName>
    <alternativeName>
        <fullName evidence="9">Phosphohexose isomerase</fullName>
        <shortName evidence="9">PHI</shortName>
    </alternativeName>
</protein>
<dbReference type="HAMAP" id="MF_00473">
    <property type="entry name" value="G6P_isomerase"/>
    <property type="match status" value="1"/>
</dbReference>
<dbReference type="InterPro" id="IPR018189">
    <property type="entry name" value="Phosphoglucose_isomerase_CS"/>
</dbReference>
<dbReference type="Pfam" id="PF00342">
    <property type="entry name" value="PGI"/>
    <property type="match status" value="1"/>
</dbReference>
<dbReference type="GO" id="GO:0006096">
    <property type="term" value="P:glycolytic process"/>
    <property type="evidence" value="ECO:0007669"/>
    <property type="project" value="UniProtKB-UniRule"/>
</dbReference>
<evidence type="ECO:0000256" key="6">
    <source>
        <dbReference type="ARBA" id="ARBA00023152"/>
    </source>
</evidence>
<dbReference type="InterPro" id="IPR035476">
    <property type="entry name" value="SIS_PGI_1"/>
</dbReference>
<dbReference type="GO" id="GO:0005829">
    <property type="term" value="C:cytosol"/>
    <property type="evidence" value="ECO:0007669"/>
    <property type="project" value="TreeGrafter"/>
</dbReference>
<dbReference type="NCBIfam" id="NF010697">
    <property type="entry name" value="PRK14097.1"/>
    <property type="match status" value="1"/>
</dbReference>
<dbReference type="CDD" id="cd05015">
    <property type="entry name" value="SIS_PGI_1"/>
    <property type="match status" value="1"/>
</dbReference>
<dbReference type="SUPFAM" id="SSF53697">
    <property type="entry name" value="SIS domain"/>
    <property type="match status" value="1"/>
</dbReference>
<evidence type="ECO:0000313" key="11">
    <source>
        <dbReference type="EMBL" id="RLQ91104.1"/>
    </source>
</evidence>
<dbReference type="FunFam" id="3.40.50.10490:FF:000015">
    <property type="entry name" value="Glucose-6-phosphate isomerase"/>
    <property type="match status" value="1"/>
</dbReference>
<dbReference type="CDD" id="cd05016">
    <property type="entry name" value="SIS_PGI_2"/>
    <property type="match status" value="1"/>
</dbReference>
<keyword evidence="12" id="KW-1185">Reference proteome</keyword>
<evidence type="ECO:0000256" key="5">
    <source>
        <dbReference type="ARBA" id="ARBA00022553"/>
    </source>
</evidence>
<dbReference type="InterPro" id="IPR035482">
    <property type="entry name" value="SIS_PGI_2"/>
</dbReference>
<dbReference type="InterPro" id="IPR046348">
    <property type="entry name" value="SIS_dom_sf"/>
</dbReference>
<comment type="function">
    <text evidence="9">Catalyzes the reversible isomerization of glucose-6-phosphate to fructose-6-phosphate.</text>
</comment>
<dbReference type="GO" id="GO:0051156">
    <property type="term" value="P:glucose 6-phosphate metabolic process"/>
    <property type="evidence" value="ECO:0007669"/>
    <property type="project" value="TreeGrafter"/>
</dbReference>
<name>A0A3L7JL23_9BACI</name>
<dbReference type="Gene3D" id="3.40.50.10490">
    <property type="entry name" value="Glucose-6-phosphate isomerase like protein, domain 1"/>
    <property type="match status" value="3"/>
</dbReference>
<comment type="pathway">
    <text evidence="1 9 10">Carbohydrate degradation; glycolysis; D-glyceraldehyde 3-phosphate and glycerone phosphate from D-glucose: step 2/4.</text>
</comment>
<evidence type="ECO:0000256" key="8">
    <source>
        <dbReference type="ARBA" id="ARBA00029321"/>
    </source>
</evidence>
<evidence type="ECO:0000313" key="12">
    <source>
        <dbReference type="Proteomes" id="UP000276770"/>
    </source>
</evidence>
<evidence type="ECO:0000256" key="7">
    <source>
        <dbReference type="ARBA" id="ARBA00023235"/>
    </source>
</evidence>
<dbReference type="PANTHER" id="PTHR11469">
    <property type="entry name" value="GLUCOSE-6-PHOSPHATE ISOMERASE"/>
    <property type="match status" value="1"/>
</dbReference>
<feature type="active site" evidence="9">
    <location>
        <position position="425"/>
    </location>
</feature>
<comment type="similarity">
    <text evidence="2 9 10">Belongs to the GPI family.</text>
</comment>
<dbReference type="GO" id="GO:0048029">
    <property type="term" value="F:monosaccharide binding"/>
    <property type="evidence" value="ECO:0007669"/>
    <property type="project" value="TreeGrafter"/>
</dbReference>
<dbReference type="UniPathway" id="UPA00138"/>
<dbReference type="PRINTS" id="PR00662">
    <property type="entry name" value="G6PISOMERASE"/>
</dbReference>
<dbReference type="RefSeq" id="WP_121682689.1">
    <property type="nucleotide sequence ID" value="NZ_RCVZ01000025.1"/>
</dbReference>
<evidence type="ECO:0000256" key="2">
    <source>
        <dbReference type="ARBA" id="ARBA00006604"/>
    </source>
</evidence>
<keyword evidence="4 9" id="KW-0963">Cytoplasm</keyword>
<feature type="active site" description="Proton donor" evidence="9">
    <location>
        <position position="290"/>
    </location>
</feature>
<keyword evidence="6 9" id="KW-0324">Glycolysis</keyword>
<dbReference type="Proteomes" id="UP000276770">
    <property type="component" value="Unassembled WGS sequence"/>
</dbReference>
<reference evidence="11 12" key="1">
    <citation type="submission" date="2018-10" db="EMBL/GenBank/DDBJ databases">
        <title>Falsibacillus sp. genome draft.</title>
        <authorList>
            <person name="Shi S."/>
        </authorList>
    </citation>
    <scope>NUCLEOTIDE SEQUENCE [LARGE SCALE GENOMIC DNA]</scope>
    <source>
        <strain evidence="11 12">GY 10110</strain>
    </source>
</reference>
<dbReference type="PANTHER" id="PTHR11469:SF1">
    <property type="entry name" value="GLUCOSE-6-PHOSPHATE ISOMERASE"/>
    <property type="match status" value="1"/>
</dbReference>
<dbReference type="GO" id="GO:0097367">
    <property type="term" value="F:carbohydrate derivative binding"/>
    <property type="evidence" value="ECO:0007669"/>
    <property type="project" value="InterPro"/>
</dbReference>
<sequence length="449" mass="50359">MTHIKFDYSKALSFFGEHELTYLRDAVKVAHHSLHEKTGAGSDFLGWVDLPVDYDKEEFSRIQKASEKIKSDSDILLVIGIGGSYLGARAAIEMLNHSFYNTLAKEDRKTPQVFFVGNNISSTYMKDLMDVLKEKDFSINVISKSGTTTEPALAFRIFRKLLEEKYGKEEAKSRIYATTDKAKGALKTLATEEGYESFVIPDDVGGRYSVLTAVGLLPIAVSGVSIEEMMKGAEKAREDFSHSELEENLAYQYAAVRNVLYNKGKTIEMLINYEPGLQYFAEWWKQLFGESEGKDQKGIYPSSANFSTDLHSLGQYVQEGRRDLFETIVKVKDARHEITIEEESNDLDGLNYLAGETVDFVNNKAFEGTLLAHTDGGVPNLVVEIPAMDAYTFGYLVYFFEKACALSGYLLGVNPFDQPGVEAYKVNMFALLGKPGFEEKKAELEKRLK</sequence>
<evidence type="ECO:0000256" key="4">
    <source>
        <dbReference type="ARBA" id="ARBA00022490"/>
    </source>
</evidence>
<comment type="caution">
    <text evidence="9">Lacks conserved residue(s) required for the propagation of feature annotation.</text>
</comment>
<organism evidence="11 12">
    <name type="scientific">Falsibacillus albus</name>
    <dbReference type="NCBI Taxonomy" id="2478915"/>
    <lineage>
        <taxon>Bacteria</taxon>
        <taxon>Bacillati</taxon>
        <taxon>Bacillota</taxon>
        <taxon>Bacilli</taxon>
        <taxon>Bacillales</taxon>
        <taxon>Bacillaceae</taxon>
        <taxon>Falsibacillus</taxon>
    </lineage>
</organism>
<keyword evidence="5" id="KW-0597">Phosphoprotein</keyword>
<evidence type="ECO:0000256" key="1">
    <source>
        <dbReference type="ARBA" id="ARBA00004926"/>
    </source>
</evidence>
<keyword evidence="3 9" id="KW-0312">Gluconeogenesis</keyword>
<dbReference type="EMBL" id="RCVZ01000025">
    <property type="protein sequence ID" value="RLQ91104.1"/>
    <property type="molecule type" value="Genomic_DNA"/>
</dbReference>
<dbReference type="UniPathway" id="UPA00109">
    <property type="reaction ID" value="UER00181"/>
</dbReference>
<gene>
    <name evidence="9" type="primary">pgi</name>
    <name evidence="11" type="ORF">D9X91_21390</name>
</gene>
<dbReference type="PROSITE" id="PS00765">
    <property type="entry name" value="P_GLUCOSE_ISOMERASE_1"/>
    <property type="match status" value="1"/>
</dbReference>
<dbReference type="AlphaFoldDB" id="A0A3L7JL23"/>
<keyword evidence="7 9" id="KW-0413">Isomerase</keyword>
<comment type="caution">
    <text evidence="11">The sequence shown here is derived from an EMBL/GenBank/DDBJ whole genome shotgun (WGS) entry which is preliminary data.</text>
</comment>
<comment type="pathway">
    <text evidence="9">Carbohydrate biosynthesis; gluconeogenesis.</text>
</comment>
<dbReference type="EC" id="5.3.1.9" evidence="9"/>
<dbReference type="InterPro" id="IPR001672">
    <property type="entry name" value="G6P_Isomerase"/>
</dbReference>
<evidence type="ECO:0000256" key="10">
    <source>
        <dbReference type="RuleBase" id="RU000612"/>
    </source>
</evidence>
<dbReference type="PROSITE" id="PS51463">
    <property type="entry name" value="P_GLUCOSE_ISOMERASE_3"/>
    <property type="match status" value="1"/>
</dbReference>
<evidence type="ECO:0000256" key="3">
    <source>
        <dbReference type="ARBA" id="ARBA00022432"/>
    </source>
</evidence>